<evidence type="ECO:0000313" key="4">
    <source>
        <dbReference type="RefSeq" id="XP_026086809.1"/>
    </source>
</evidence>
<dbReference type="KEGG" id="caua:113061688"/>
<evidence type="ECO:0000256" key="1">
    <source>
        <dbReference type="SAM" id="Coils"/>
    </source>
</evidence>
<dbReference type="OrthoDB" id="10056585at2759"/>
<name>A0A6P6LQP4_CARAU</name>
<dbReference type="PANTHER" id="PTHR37162">
    <property type="entry name" value="HAT FAMILY DIMERISATION DOMAINCONTAINING PROTEIN-RELATED"/>
    <property type="match status" value="1"/>
</dbReference>
<protein>
    <submittedName>
        <fullName evidence="3">Uncharacterized protein LOC113044351 isoform X1</fullName>
    </submittedName>
    <submittedName>
        <fullName evidence="4">Uncharacterized protein LOC113061688</fullName>
    </submittedName>
</protein>
<dbReference type="GeneID" id="113061688"/>
<keyword evidence="1" id="KW-0175">Coiled coil</keyword>
<evidence type="ECO:0000313" key="3">
    <source>
        <dbReference type="RefSeq" id="XP_026060062.1"/>
    </source>
</evidence>
<dbReference type="AlphaFoldDB" id="A0A6P6LQP4"/>
<dbReference type="Proteomes" id="UP000515129">
    <property type="component" value="Chromosome 26"/>
</dbReference>
<feature type="coiled-coil region" evidence="1">
    <location>
        <begin position="667"/>
        <end position="717"/>
    </location>
</feature>
<gene>
    <name evidence="4" type="primary">LOC113061688</name>
    <name evidence="3" type="synonym">LOC113044351</name>
</gene>
<dbReference type="RefSeq" id="XP_026060062.1">
    <property type="nucleotide sequence ID" value="XM_026204277.1"/>
</dbReference>
<dbReference type="KEGG" id="caua:113044351"/>
<proteinExistence type="predicted"/>
<reference evidence="3 4" key="1">
    <citation type="submission" date="2025-04" db="UniProtKB">
        <authorList>
            <consortium name="RefSeq"/>
        </authorList>
    </citation>
    <scope>IDENTIFICATION</scope>
    <source>
        <strain evidence="3 4">Wakin</strain>
        <tissue evidence="3 4">Muscle</tissue>
    </source>
</reference>
<accession>A0A6P6LQP4</accession>
<keyword evidence="2" id="KW-1185">Reference proteome</keyword>
<evidence type="ECO:0000313" key="2">
    <source>
        <dbReference type="Proteomes" id="UP000515129"/>
    </source>
</evidence>
<organism evidence="2 4">
    <name type="scientific">Carassius auratus</name>
    <name type="common">Goldfish</name>
    <dbReference type="NCBI Taxonomy" id="7957"/>
    <lineage>
        <taxon>Eukaryota</taxon>
        <taxon>Metazoa</taxon>
        <taxon>Chordata</taxon>
        <taxon>Craniata</taxon>
        <taxon>Vertebrata</taxon>
        <taxon>Euteleostomi</taxon>
        <taxon>Actinopterygii</taxon>
        <taxon>Neopterygii</taxon>
        <taxon>Teleostei</taxon>
        <taxon>Ostariophysi</taxon>
        <taxon>Cypriniformes</taxon>
        <taxon>Cyprinidae</taxon>
        <taxon>Cyprininae</taxon>
        <taxon>Carassius</taxon>
    </lineage>
</organism>
<dbReference type="RefSeq" id="XP_026086809.1">
    <property type="nucleotide sequence ID" value="XM_026231024.1"/>
</dbReference>
<sequence>MGKCLFNDKWLEDEKYRGWLKKTASNHEARCALCKKTIKLGTMGHIALDSHMKAEKHKKCVSSQASSLPISMFSSSTSTSQPSTSSNAFGSFANVATLKAEILWVFQTVSRHNSYTSNEDIHLVFQAMFPDSECASTFTCGRDKTAYLARFGVAPYIKKELISRANKDAFTIMFDESMNTTTKTKQLDLHVRCWSTDETGTPIVRSRYLGSQFLGHSTAEDLLEHFKEGTKELNLRNLLSVSMDGPAVNWKFMDLLQLEHGEQFGGIQLQVVGSCGIHTLHNSFKGGFEVWHVEKVLRSLHCLFNNAPARREDFTSATLSSTFPLSFCGHRWLENVPAAERAIEIWPSIEKFVDQVSTKKVKNPGNASFDTLSEARKDPLICAKLHFFVFIARVFQPFLEKYQKDAPMMPFLWNDLEDLIRSLLKRFIKRDALPSSPYKLVRLDVTDQKLWLGTKDVDIGMGAAAVIKGLSGAKGRVSELGVLQFKKECQNALSKICKKALDKCPLKYATVHNMMCLDPRKMYSSPDECLQKLKRLIEKFVLDKQLTGGISSGDVISQQFEKALSNEAKSLEFANFQPSVSRVDTFLSQNLSSYTDLWNFCKKLLLLSHGQAEVERGFSINKEVETCNMSEETVVIQRLICDQVKVCGGVTKVPLTKELISYCASARSRYRAHLEEEKKKRETEENSKKRKYVEEDLKELKQKKKSIREICISLENDADRMAEQAESSGGSKMATLITESNSLRRRAKDKHKELIELDAEIENKIVELTKLS</sequence>
<dbReference type="Proteomes" id="UP000515129">
    <property type="component" value="Chromosome 43"/>
</dbReference>
<dbReference type="PANTHER" id="PTHR37162:SF11">
    <property type="match status" value="1"/>
</dbReference>
<dbReference type="InterPro" id="IPR012337">
    <property type="entry name" value="RNaseH-like_sf"/>
</dbReference>
<dbReference type="SUPFAM" id="SSF53098">
    <property type="entry name" value="Ribonuclease H-like"/>
    <property type="match status" value="1"/>
</dbReference>